<dbReference type="PROSITE" id="PS51257">
    <property type="entry name" value="PROKAR_LIPOPROTEIN"/>
    <property type="match status" value="1"/>
</dbReference>
<protein>
    <submittedName>
        <fullName evidence="1">Uncharacterized protein</fullName>
    </submittedName>
</protein>
<evidence type="ECO:0000313" key="1">
    <source>
        <dbReference type="EMBL" id="RLZ06410.1"/>
    </source>
</evidence>
<organism evidence="1 2">
    <name type="scientific">Faecalibacter macacae</name>
    <dbReference type="NCBI Taxonomy" id="1859289"/>
    <lineage>
        <taxon>Bacteria</taxon>
        <taxon>Pseudomonadati</taxon>
        <taxon>Bacteroidota</taxon>
        <taxon>Flavobacteriia</taxon>
        <taxon>Flavobacteriales</taxon>
        <taxon>Weeksellaceae</taxon>
        <taxon>Faecalibacter</taxon>
    </lineage>
</organism>
<evidence type="ECO:0000313" key="2">
    <source>
        <dbReference type="Proteomes" id="UP000275348"/>
    </source>
</evidence>
<dbReference type="AlphaFoldDB" id="A0A3L9LZS3"/>
<proteinExistence type="predicted"/>
<sequence length="212" mass="25703">MKTCIYFTLIIFLFSCNKQIYRYTLPEIDTKISLEDSQEFYNRISENTTIKDLESKNLNYIVFNKYSNGSIYLNTSQKDNCFQDSNKEFIVIWLENNISYIQKFNNCYQYNYTIISNELIDYILKNLNELETQRVKRFSENNISIHILSHSTFKNLFFNINNKKFYNRFDEFDLKNFDDQLNINYNFNKNLKIVHLDKLIEKTINNVEFIKK</sequence>
<comment type="caution">
    <text evidence="1">The sequence shown here is derived from an EMBL/GenBank/DDBJ whole genome shotgun (WGS) entry which is preliminary data.</text>
</comment>
<dbReference type="RefSeq" id="WP_121935761.1">
    <property type="nucleotide sequence ID" value="NZ_RDOJ01000030.1"/>
</dbReference>
<keyword evidence="2" id="KW-1185">Reference proteome</keyword>
<name>A0A3L9LZS3_9FLAO</name>
<gene>
    <name evidence="1" type="ORF">EAH69_13590</name>
</gene>
<dbReference type="Proteomes" id="UP000275348">
    <property type="component" value="Unassembled WGS sequence"/>
</dbReference>
<dbReference type="OrthoDB" id="1453160at2"/>
<dbReference type="EMBL" id="RDOJ01000030">
    <property type="protein sequence ID" value="RLZ06410.1"/>
    <property type="molecule type" value="Genomic_DNA"/>
</dbReference>
<reference evidence="1 2" key="1">
    <citation type="submission" date="2018-10" db="EMBL/GenBank/DDBJ databases">
        <authorList>
            <person name="Chen X."/>
        </authorList>
    </citation>
    <scope>NUCLEOTIDE SEQUENCE [LARGE SCALE GENOMIC DNA]</scope>
    <source>
        <strain evidence="1 2">YIM 102668</strain>
    </source>
</reference>
<accession>A0A3L9LZS3</accession>